<feature type="repeat" description="WD" evidence="3">
    <location>
        <begin position="1414"/>
        <end position="1446"/>
    </location>
</feature>
<feature type="repeat" description="WD" evidence="3">
    <location>
        <begin position="1573"/>
        <end position="1614"/>
    </location>
</feature>
<name>A0ABX9LND9_9ACTN</name>
<dbReference type="Pfam" id="PF05729">
    <property type="entry name" value="NACHT"/>
    <property type="match status" value="1"/>
</dbReference>
<feature type="repeat" description="WD" evidence="3">
    <location>
        <begin position="1615"/>
        <end position="1656"/>
    </location>
</feature>
<dbReference type="PROSITE" id="PS00678">
    <property type="entry name" value="WD_REPEATS_1"/>
    <property type="match status" value="3"/>
</dbReference>
<keyword evidence="2" id="KW-0677">Repeat</keyword>
<feature type="domain" description="NACHT" evidence="4">
    <location>
        <begin position="545"/>
        <end position="664"/>
    </location>
</feature>
<evidence type="ECO:0000256" key="1">
    <source>
        <dbReference type="ARBA" id="ARBA00022574"/>
    </source>
</evidence>
<reference evidence="5 6" key="1">
    <citation type="submission" date="2018-08" db="EMBL/GenBank/DDBJ databases">
        <title>Microbispora. triticiradicis sp. nov., a novel actinomycete isolated from the root of wheat (Triticum aestivum L.)).</title>
        <authorList>
            <person name="Han C."/>
        </authorList>
    </citation>
    <scope>NUCLEOTIDE SEQUENCE [LARGE SCALE GENOMIC DNA]</scope>
    <source>
        <strain evidence="5 6">NEAU-HRDPA2-9</strain>
    </source>
</reference>
<dbReference type="InterPro" id="IPR015943">
    <property type="entry name" value="WD40/YVTN_repeat-like_dom_sf"/>
</dbReference>
<dbReference type="CDD" id="cd00200">
    <property type="entry name" value="WD40"/>
    <property type="match status" value="2"/>
</dbReference>
<dbReference type="InterPro" id="IPR019775">
    <property type="entry name" value="WD40_repeat_CS"/>
</dbReference>
<dbReference type="Gene3D" id="3.60.21.10">
    <property type="match status" value="1"/>
</dbReference>
<organism evidence="5 6">
    <name type="scientific">Microbispora triticiradicis</name>
    <dbReference type="NCBI Taxonomy" id="2200763"/>
    <lineage>
        <taxon>Bacteria</taxon>
        <taxon>Bacillati</taxon>
        <taxon>Actinomycetota</taxon>
        <taxon>Actinomycetes</taxon>
        <taxon>Streptosporangiales</taxon>
        <taxon>Streptosporangiaceae</taxon>
        <taxon>Microbispora</taxon>
    </lineage>
</organism>
<dbReference type="InterPro" id="IPR004843">
    <property type="entry name" value="Calcineurin-like_PHP"/>
</dbReference>
<dbReference type="SUPFAM" id="SSF50978">
    <property type="entry name" value="WD40 repeat-like"/>
    <property type="match status" value="1"/>
</dbReference>
<dbReference type="Gene3D" id="2.130.10.10">
    <property type="entry name" value="YVTN repeat-like/Quinoprotein amine dehydrogenase"/>
    <property type="match status" value="4"/>
</dbReference>
<dbReference type="InterPro" id="IPR027417">
    <property type="entry name" value="P-loop_NTPase"/>
</dbReference>
<comment type="caution">
    <text evidence="5">The sequence shown here is derived from an EMBL/GenBank/DDBJ whole genome shotgun (WGS) entry which is preliminary data.</text>
</comment>
<feature type="repeat" description="WD" evidence="3">
    <location>
        <begin position="1322"/>
        <end position="1363"/>
    </location>
</feature>
<dbReference type="InterPro" id="IPR001646">
    <property type="entry name" value="5peptide_repeat"/>
</dbReference>
<evidence type="ECO:0000259" key="4">
    <source>
        <dbReference type="PROSITE" id="PS50837"/>
    </source>
</evidence>
<keyword evidence="6" id="KW-1185">Reference proteome</keyword>
<keyword evidence="1 3" id="KW-0853">WD repeat</keyword>
<dbReference type="Pfam" id="PF00149">
    <property type="entry name" value="Metallophos"/>
    <property type="match status" value="1"/>
</dbReference>
<dbReference type="PROSITE" id="PS50837">
    <property type="entry name" value="NACHT"/>
    <property type="match status" value="1"/>
</dbReference>
<dbReference type="Gene3D" id="3.40.50.300">
    <property type="entry name" value="P-loop containing nucleotide triphosphate hydrolases"/>
    <property type="match status" value="1"/>
</dbReference>
<gene>
    <name evidence="5" type="ORF">DI270_008510</name>
</gene>
<feature type="repeat" description="WD" evidence="3">
    <location>
        <begin position="1084"/>
        <end position="1111"/>
    </location>
</feature>
<evidence type="ECO:0000256" key="2">
    <source>
        <dbReference type="ARBA" id="ARBA00022737"/>
    </source>
</evidence>
<dbReference type="Pfam" id="PF00805">
    <property type="entry name" value="Pentapeptide"/>
    <property type="match status" value="2"/>
</dbReference>
<protein>
    <submittedName>
        <fullName evidence="5">NACHT domain-containing protein</fullName>
    </submittedName>
</protein>
<sequence>MVTERRAITVLHVSDTQFGAHHRHGAEGVTEQDQTYSSLAARLLSDVKRLREEHGVSPDLVVASGDLAEWARPAEFDQFYDFLTELASGLGLSRSRVAMVPGNHDVNWKKCEAYFLNCQGDDTEPVPPYWPKWEPYAQTFTRFYDGVPGVSFARDQPWTLFEMPELKTVIAGLNSTMAESHRDEDHYGYCGEAQLRAFAELLSAFEREGWLRIGVMHHNPVIDDEHDDAFLRDRAAFREILAPRLHVLLHGHTHQGRVESFGADALPVLCSGSAGVRQSARPDDVPNQYQLVEITRTGLRVHGRRYNPDRLRWEADTAIGRDPDQSVLAIDRPLREAHAAFPDPERDGPGPDDGTSYASRRFIEQFPRRDDLLSRVRRVCELRHPDAEVDEVRNGTTRTYLRVSRFDGYRVSMFPVGVYTGCPGWEEVRAFHDEVDALYRAGDPYLTSFLVYDGEPVPGELRRWAELRGLQLQNLPRFQGMDALRPYAGRQARRLAGSDVYPSRLFVPQRFVVVRGGSAATPGPAEPAVDLLTRLREWVADHEGRFVVVLGDFGYGKTFLLRELTRLVQEEGRPPVIPILIQLRELEKAHSLDELLAAHLTAGGEEVIDLQRLRYLIEEGRVLLLFDGFDELALRITYDQAAEHLKSLVQAARGRAKVVLTSRTQHFLSERQVETALSAQLSGVPGHRLVKLLEFDDGQILEFLTRQMGGDEERARARLDLLGDVRDLLGLSRNPRMLSFIARLDEDRLREIRDHEGEISAARLYRELLQRWLEFEFERAQPRGAMRALSVADRWNAVRTLALRLWESGEDTLGLAELGGAASTLGHLADLQISPEQASHMIGSGTLLVRTEGERFAFVHRSVMEWLVADHVAKTLRDGDEPGEMSTRLVSDLMADFVATLAGHRRSVAWARETLAESDFPVGIAKVNALTLLRRLRVPVSDGRSKVYLPGADLRGLDLSGTDLRGAKLFGANLEGARLDGADLGGANLIGADLTGVSGRGVRLVEAQLGNANLSRARLLGADLTGAAAEGVKWWRTALIGARLDAPEEVARAHPDAALPGQAPPSLQFGPVRSVVNCLAWGGPSGKILVAGTSDGTLAVWDAATGQPIRSFGAHIRGILAIAINPEQSHVATCGDHGSVRVWDVTTGARIHTLDGHTSWVGAVAYNPHGTGLATGGWDRTIRVWDTISGAVTRTFTAPGPVHALAYSPDGTSLAAVGDGPIVHIWDLSTGSLALSWVCDLRSLNTVAYHPDGRRIAVGGLDGGVQMLDTRTGTLVRMSEGHSGHVRALLYSPDGSWLVSDGGRAGTIRVRDTRSGETRQVLDGHVGHVTALAYSPDGTAFASGGTDQAVRVWDAATGVSSDTLESCTEGMRAVAHSPDGAHLATLDYDGVLRLWDTGTGRLNRVLLGRPGAAALAYNPDGIHVAVGGMDGVVVVWDVTAGRSVQVIESETGWVSDLAYSADGLHLAAATEHMVRVWDATTGDTVRTLPGGSNAWKALVYSPDGSRLAVCEGTEPICVWDTATGRLLRAFGGRADSGVTAIAYSLDGTRLASSGNNHVIGIWNAETGEPLRLLKGHDDQVRTMAFSPDSRRLVSAGDDRTVRVWDAESGDLLQVLRGHQGFVLSVSHSPDGRQVASAGSDGTIRIWDAVAGEAVATLLALQDGWAAFSPDGLTYKYRGTPGGAFWWAAGLCTFAPGELDEFVPELRRVDDDTPLTALAKPYGKG</sequence>
<dbReference type="PANTHER" id="PTHR19848:SF8">
    <property type="entry name" value="F-BOX AND WD REPEAT DOMAIN CONTAINING 7"/>
    <property type="match status" value="1"/>
</dbReference>
<dbReference type="InterPro" id="IPR054571">
    <property type="entry name" value="NA-iREase3_dom"/>
</dbReference>
<dbReference type="PROSITE" id="PS50082">
    <property type="entry name" value="WD_REPEATS_2"/>
    <property type="match status" value="11"/>
</dbReference>
<dbReference type="PROSITE" id="PS50294">
    <property type="entry name" value="WD_REPEATS_REGION"/>
    <property type="match status" value="5"/>
</dbReference>
<dbReference type="InterPro" id="IPR001680">
    <property type="entry name" value="WD40_rpt"/>
</dbReference>
<feature type="repeat" description="WD" evidence="3">
    <location>
        <begin position="1154"/>
        <end position="1195"/>
    </location>
</feature>
<proteinExistence type="predicted"/>
<dbReference type="InterPro" id="IPR011047">
    <property type="entry name" value="Quinoprotein_ADH-like_sf"/>
</dbReference>
<feature type="repeat" description="WD" evidence="3">
    <location>
        <begin position="1538"/>
        <end position="1572"/>
    </location>
</feature>
<dbReference type="InterPro" id="IPR029052">
    <property type="entry name" value="Metallo-depent_PP-like"/>
</dbReference>
<feature type="repeat" description="WD" evidence="3">
    <location>
        <begin position="1202"/>
        <end position="1236"/>
    </location>
</feature>
<dbReference type="InterPro" id="IPR007111">
    <property type="entry name" value="NACHT_NTPase"/>
</dbReference>
<dbReference type="SUPFAM" id="SSF141571">
    <property type="entry name" value="Pentapeptide repeat-like"/>
    <property type="match status" value="1"/>
</dbReference>
<feature type="repeat" description="WD" evidence="3">
    <location>
        <begin position="1447"/>
        <end position="1487"/>
    </location>
</feature>
<feature type="repeat" description="WD" evidence="3">
    <location>
        <begin position="1364"/>
        <end position="1405"/>
    </location>
</feature>
<dbReference type="PRINTS" id="PR00320">
    <property type="entry name" value="GPROTEINBRPT"/>
</dbReference>
<evidence type="ECO:0000313" key="5">
    <source>
        <dbReference type="EMBL" id="RGA05417.1"/>
    </source>
</evidence>
<dbReference type="EMBL" id="QFZU02000035">
    <property type="protein sequence ID" value="RGA05417.1"/>
    <property type="molecule type" value="Genomic_DNA"/>
</dbReference>
<dbReference type="Gene3D" id="2.160.20.80">
    <property type="entry name" value="E3 ubiquitin-protein ligase SopA"/>
    <property type="match status" value="1"/>
</dbReference>
<dbReference type="SUPFAM" id="SSF56300">
    <property type="entry name" value="Metallo-dependent phosphatases"/>
    <property type="match status" value="1"/>
</dbReference>
<dbReference type="PANTHER" id="PTHR19848">
    <property type="entry name" value="WD40 REPEAT PROTEIN"/>
    <property type="match status" value="1"/>
</dbReference>
<accession>A0ABX9LND9</accession>
<dbReference type="Proteomes" id="UP000262538">
    <property type="component" value="Unassembled WGS sequence"/>
</dbReference>
<dbReference type="InterPro" id="IPR020472">
    <property type="entry name" value="WD40_PAC1"/>
</dbReference>
<dbReference type="Pfam" id="PF00400">
    <property type="entry name" value="WD40"/>
    <property type="match status" value="12"/>
</dbReference>
<evidence type="ECO:0000313" key="6">
    <source>
        <dbReference type="Proteomes" id="UP000262538"/>
    </source>
</evidence>
<dbReference type="Pfam" id="PF22739">
    <property type="entry name" value="NA-iREase3"/>
    <property type="match status" value="1"/>
</dbReference>
<feature type="repeat" description="WD" evidence="3">
    <location>
        <begin position="1112"/>
        <end position="1153"/>
    </location>
</feature>
<dbReference type="SUPFAM" id="SSF50998">
    <property type="entry name" value="Quinoprotein alcohol dehydrogenase-like"/>
    <property type="match status" value="1"/>
</dbReference>
<evidence type="ECO:0000256" key="3">
    <source>
        <dbReference type="PROSITE-ProRule" id="PRU00221"/>
    </source>
</evidence>
<dbReference type="SMART" id="SM00320">
    <property type="entry name" value="WD40"/>
    <property type="match status" value="14"/>
</dbReference>
<dbReference type="SUPFAM" id="SSF52540">
    <property type="entry name" value="P-loop containing nucleoside triphosphate hydrolases"/>
    <property type="match status" value="1"/>
</dbReference>
<dbReference type="InterPro" id="IPR036322">
    <property type="entry name" value="WD40_repeat_dom_sf"/>
</dbReference>